<organism evidence="1 2">
    <name type="scientific">Streptomyces achmelvichensis</name>
    <dbReference type="NCBI Taxonomy" id="3134111"/>
    <lineage>
        <taxon>Bacteria</taxon>
        <taxon>Bacillati</taxon>
        <taxon>Actinomycetota</taxon>
        <taxon>Actinomycetes</taxon>
        <taxon>Kitasatosporales</taxon>
        <taxon>Streptomycetaceae</taxon>
        <taxon>Streptomyces</taxon>
    </lineage>
</organism>
<accession>A0ACC6Q7A1</accession>
<name>A0ACC6Q7A1_9ACTN</name>
<evidence type="ECO:0000313" key="2">
    <source>
        <dbReference type="Proteomes" id="UP001377168"/>
    </source>
</evidence>
<reference evidence="1" key="1">
    <citation type="submission" date="2024-03" db="EMBL/GenBank/DDBJ databases">
        <title>Novel Streptomyces species of biotechnological and ecological value are a feature of Machair soil.</title>
        <authorList>
            <person name="Prole J.R."/>
            <person name="Goodfellow M."/>
            <person name="Allenby N."/>
            <person name="Ward A.C."/>
        </authorList>
    </citation>
    <scope>NUCLEOTIDE SEQUENCE</scope>
    <source>
        <strain evidence="1">MS2.AVA.5</strain>
    </source>
</reference>
<protein>
    <submittedName>
        <fullName evidence="1">Uncharacterized protein</fullName>
    </submittedName>
</protein>
<evidence type="ECO:0000313" key="1">
    <source>
        <dbReference type="EMBL" id="MEJ8639554.1"/>
    </source>
</evidence>
<proteinExistence type="predicted"/>
<dbReference type="EMBL" id="JBBKAJ010000022">
    <property type="protein sequence ID" value="MEJ8639554.1"/>
    <property type="molecule type" value="Genomic_DNA"/>
</dbReference>
<keyword evidence="2" id="KW-1185">Reference proteome</keyword>
<gene>
    <name evidence="1" type="ORF">WKI67_40050</name>
</gene>
<comment type="caution">
    <text evidence="1">The sequence shown here is derived from an EMBL/GenBank/DDBJ whole genome shotgun (WGS) entry which is preliminary data.</text>
</comment>
<sequence length="117" mass="12416">MSKAVKVGLWVVGGLVVLVVAGLVIGGYLLYDKLDEGSITEETYASIQVGQAESAVVRQLPRQQSDLAMAAVEETPAPPKGADCRYHAAKIDAASDSVPVHRFCFVGGRLTEKTTLE</sequence>
<dbReference type="Proteomes" id="UP001377168">
    <property type="component" value="Unassembled WGS sequence"/>
</dbReference>